<dbReference type="AlphaFoldDB" id="H2ZPJ5"/>
<reference evidence="1" key="3">
    <citation type="submission" date="2025-09" db="UniProtKB">
        <authorList>
            <consortium name="Ensembl"/>
        </authorList>
    </citation>
    <scope>IDENTIFICATION</scope>
</reference>
<evidence type="ECO:0000313" key="2">
    <source>
        <dbReference type="Proteomes" id="UP000007875"/>
    </source>
</evidence>
<reference evidence="2" key="1">
    <citation type="submission" date="2003-08" db="EMBL/GenBank/DDBJ databases">
        <authorList>
            <person name="Birren B."/>
            <person name="Nusbaum C."/>
            <person name="Abebe A."/>
            <person name="Abouelleil A."/>
            <person name="Adekoya E."/>
            <person name="Ait-zahra M."/>
            <person name="Allen N."/>
            <person name="Allen T."/>
            <person name="An P."/>
            <person name="Anderson M."/>
            <person name="Anderson S."/>
            <person name="Arachchi H."/>
            <person name="Armbruster J."/>
            <person name="Bachantsang P."/>
            <person name="Baldwin J."/>
            <person name="Barry A."/>
            <person name="Bayul T."/>
            <person name="Blitshsteyn B."/>
            <person name="Bloom T."/>
            <person name="Blye J."/>
            <person name="Boguslavskiy L."/>
            <person name="Borowsky M."/>
            <person name="Boukhgalter B."/>
            <person name="Brunache A."/>
            <person name="Butler J."/>
            <person name="Calixte N."/>
            <person name="Calvo S."/>
            <person name="Camarata J."/>
            <person name="Campo K."/>
            <person name="Chang J."/>
            <person name="Cheshatsang Y."/>
            <person name="Citroen M."/>
            <person name="Collymore A."/>
            <person name="Considine T."/>
            <person name="Cook A."/>
            <person name="Cooke P."/>
            <person name="Corum B."/>
            <person name="Cuomo C."/>
            <person name="David R."/>
            <person name="Dawoe T."/>
            <person name="Degray S."/>
            <person name="Dodge S."/>
            <person name="Dooley K."/>
            <person name="Dorje P."/>
            <person name="Dorjee K."/>
            <person name="Dorris L."/>
            <person name="Duffey N."/>
            <person name="Dupes A."/>
            <person name="Elkins T."/>
            <person name="Engels R."/>
            <person name="Erickson J."/>
            <person name="Farina A."/>
            <person name="Faro S."/>
            <person name="Ferreira P."/>
            <person name="Fischer H."/>
            <person name="Fitzgerald M."/>
            <person name="Foley K."/>
            <person name="Gage D."/>
            <person name="Galagan J."/>
            <person name="Gearin G."/>
            <person name="Gnerre S."/>
            <person name="Gnirke A."/>
            <person name="Goyette A."/>
            <person name="Graham J."/>
            <person name="Grandbois E."/>
            <person name="Gyaltsen K."/>
            <person name="Hafez N."/>
            <person name="Hagopian D."/>
            <person name="Hagos B."/>
            <person name="Hall J."/>
            <person name="Hatcher B."/>
            <person name="Heller A."/>
            <person name="Higgins H."/>
            <person name="Honan T."/>
            <person name="Horn A."/>
            <person name="Houde N."/>
            <person name="Hughes L."/>
            <person name="Hulme W."/>
            <person name="Husby E."/>
            <person name="Iliev I."/>
            <person name="Jaffe D."/>
            <person name="Jones C."/>
            <person name="Kamal M."/>
            <person name="Kamat A."/>
            <person name="Kamvysselis M."/>
            <person name="Karlsson E."/>
            <person name="Kells C."/>
            <person name="Kieu A."/>
            <person name="Kisner P."/>
            <person name="Kodira C."/>
            <person name="Kulbokas E."/>
            <person name="Labutti K."/>
            <person name="Lama D."/>
            <person name="Landers T."/>
            <person name="Leger J."/>
            <person name="Levine S."/>
            <person name="Lewis D."/>
            <person name="Lewis T."/>
            <person name="Lindblad-toh K."/>
            <person name="Liu X."/>
            <person name="Lokyitsang T."/>
            <person name="Lokyitsang Y."/>
            <person name="Lucien O."/>
            <person name="Lui A."/>
            <person name="Ma L.J."/>
            <person name="Mabbitt R."/>
            <person name="Macdonald J."/>
            <person name="Maclean C."/>
            <person name="Major J."/>
            <person name="Manning J."/>
            <person name="Marabella R."/>
            <person name="Maru K."/>
            <person name="Matthews C."/>
            <person name="Mauceli E."/>
            <person name="Mccarthy M."/>
            <person name="Mcdonough S."/>
            <person name="Mcghee T."/>
            <person name="Meldrim J."/>
            <person name="Meneus L."/>
            <person name="Mesirov J."/>
            <person name="Mihalev A."/>
            <person name="Mihova T."/>
            <person name="Mikkelsen T."/>
            <person name="Mlenga V."/>
            <person name="Moru K."/>
            <person name="Mozes J."/>
            <person name="Mulrain L."/>
            <person name="Munson G."/>
            <person name="Naylor J."/>
            <person name="Newes C."/>
            <person name="Nguyen C."/>
            <person name="Nguyen N."/>
            <person name="Nguyen T."/>
            <person name="Nicol R."/>
            <person name="Nielsen C."/>
            <person name="Nizzari M."/>
            <person name="Norbu C."/>
            <person name="Norbu N."/>
            <person name="O'donnell P."/>
            <person name="Okoawo O."/>
            <person name="O'leary S."/>
            <person name="Omotosho B."/>
            <person name="O'neill K."/>
            <person name="Osman S."/>
            <person name="Parker S."/>
            <person name="Perrin D."/>
            <person name="Phunkhang P."/>
            <person name="Piqani B."/>
            <person name="Purcell S."/>
            <person name="Rachupka T."/>
            <person name="Ramasamy U."/>
            <person name="Rameau R."/>
            <person name="Ray V."/>
            <person name="Raymond C."/>
            <person name="Retta R."/>
            <person name="Richardson S."/>
            <person name="Rise C."/>
            <person name="Rodriguez J."/>
            <person name="Rogers J."/>
            <person name="Rogov P."/>
            <person name="Rutman M."/>
            <person name="Schupbach R."/>
            <person name="Seaman C."/>
            <person name="Settipalli S."/>
            <person name="Sharpe T."/>
            <person name="Sheridan J."/>
            <person name="Sherpa N."/>
            <person name="Shi J."/>
            <person name="Smirnov S."/>
            <person name="Smith C."/>
            <person name="Sougnez C."/>
            <person name="Spencer B."/>
            <person name="Stalker J."/>
            <person name="Stange-thomann N."/>
            <person name="Stavropoulos S."/>
            <person name="Stetson K."/>
            <person name="Stone C."/>
            <person name="Stone S."/>
            <person name="Stubbs M."/>
            <person name="Talamas J."/>
            <person name="Tchuinga P."/>
            <person name="Tenzing P."/>
            <person name="Tesfaye S."/>
            <person name="Theodore J."/>
            <person name="Thoulutsang Y."/>
            <person name="Topham K."/>
            <person name="Towey S."/>
            <person name="Tsamla T."/>
            <person name="Tsomo N."/>
            <person name="Vallee D."/>
            <person name="Vassiliev H."/>
            <person name="Venkataraman V."/>
            <person name="Vinson J."/>
            <person name="Vo A."/>
            <person name="Wade C."/>
            <person name="Wang S."/>
            <person name="Wangchuk T."/>
            <person name="Wangdi T."/>
            <person name="Whittaker C."/>
            <person name="Wilkinson J."/>
            <person name="Wu Y."/>
            <person name="Wyman D."/>
            <person name="Yadav S."/>
            <person name="Yang S."/>
            <person name="Yang X."/>
            <person name="Yeager S."/>
            <person name="Yee E."/>
            <person name="Young G."/>
            <person name="Zainoun J."/>
            <person name="Zembeck L."/>
            <person name="Zimmer A."/>
            <person name="Zody M."/>
            <person name="Lander E."/>
        </authorList>
    </citation>
    <scope>NUCLEOTIDE SEQUENCE [LARGE SCALE GENOMIC DNA]</scope>
</reference>
<organism evidence="1 2">
    <name type="scientific">Ciona savignyi</name>
    <name type="common">Pacific transparent sea squirt</name>
    <dbReference type="NCBI Taxonomy" id="51511"/>
    <lineage>
        <taxon>Eukaryota</taxon>
        <taxon>Metazoa</taxon>
        <taxon>Chordata</taxon>
        <taxon>Tunicata</taxon>
        <taxon>Ascidiacea</taxon>
        <taxon>Phlebobranchia</taxon>
        <taxon>Cionidae</taxon>
        <taxon>Ciona</taxon>
    </lineage>
</organism>
<name>H2ZPJ5_CIOSA</name>
<proteinExistence type="predicted"/>
<sequence length="52" mass="5835">QNSVIGHIRRRFGIRIVSFRRGAVPGAPGAVEYVFDHRAQSVFTDPLIREAN</sequence>
<dbReference type="Ensembl" id="ENSCSAVT00000019722.1">
    <property type="protein sequence ID" value="ENSCSAVP00000019511.1"/>
    <property type="gene ID" value="ENSCSAVG00000011438.1"/>
</dbReference>
<dbReference type="Proteomes" id="UP000007875">
    <property type="component" value="Unassembled WGS sequence"/>
</dbReference>
<dbReference type="InParanoid" id="H2ZPJ5"/>
<keyword evidence="2" id="KW-1185">Reference proteome</keyword>
<protein>
    <submittedName>
        <fullName evidence="1">Uncharacterized protein</fullName>
    </submittedName>
</protein>
<reference evidence="1" key="2">
    <citation type="submission" date="2025-08" db="UniProtKB">
        <authorList>
            <consortium name="Ensembl"/>
        </authorList>
    </citation>
    <scope>IDENTIFICATION</scope>
</reference>
<accession>H2ZPJ5</accession>
<dbReference type="HOGENOM" id="CLU_3092592_0_0_1"/>
<evidence type="ECO:0000313" key="1">
    <source>
        <dbReference type="Ensembl" id="ENSCSAVP00000019511.1"/>
    </source>
</evidence>